<gene>
    <name evidence="3" type="ORF">H8J20_04020</name>
</gene>
<dbReference type="Proteomes" id="UP000659084">
    <property type="component" value="Unassembled WGS sequence"/>
</dbReference>
<sequence length="1128" mass="127559">MAKNEQLTLAGADCGQIRLAELSVYNWGSFHQLHTAVIDPLGTLVTGDNGSGKSTLIDGLMALLLPAGKASFNIAAAQGDRTDRSLVSYMRGSFGSEHDGAKTRVKSKREGPVLTALRALYRADDGSCIVLAALFWTTKHSHALADISRIYLVARRDVALKELLDRFGEGNVRGLNQWLKEDPAITPCGDNFSDYQETYRRCLHMENKNAPALLARALGLKKIDDLTELIRELVLEASGVKDDARRVVDEFADLVAIHERLLDARNQRDHLIRFPDLDRSLRSSEAEIKRLTAQLDALPVYMGECGFRLWDSRIKGLQNQLDALALEIRQLDRDEQETQEQVEKTHTDYINAGGDRIEIIKQELAQAQRQLESVGVKASEYQQEVKALGLETSLREGVFLHNQAISREKLQTISDEKRAAQDGFGALSAELANLQGQLRQLEQELEGIRARPDSNIDLRFQRLRDEMVAALALPREQCLFIGELVDVDPDQQHWQGAIERALGGIRTTLAVPEVSFHLVTRWLNQRHTGLHVRVQVVREAVASAQPAFHHDGYLHKLTWREHPYRSWLQHHLARFDLHCVDTVETLDATAFSMTQQGLIHRDQGRFEKKDQHKVDDRRAWQLGFSNQTRIALLEQDIKSSGSELSKTQKALESARIDLDEVNQREALWQKLPRYRWEEIDAPLWQGKVGRIEQQLNQWVASGSDLQQCKARWEEAKQRLATLRGEKDRKNASQGGLDNEKANAQREQDKAGKAAEPGMEDEVRLLLQQRVGTLDDAELSQLAFLAESHRKRLVTAQDKASDRKNNALREAVGSMSSFRTKWEIIAGSWGAGVDSLPEYLQHLEQLEREGLPALVEQFKARLNKHATQSMVRIRQRIDAERDDILERIATINKVLARTEFRAGSYLKLGTKTELYPHVQDFNRQLDKVFAQATSDDHLARYQQLRLVVGILEKASNPVSSGTQESLRLLDARYQMSFFAEERDMANHEVRDVLLSSGGKSGGEKESFAGTIVAASLAYVLTPEGQDRPVYCTVFLDEAFSNTAEAVSRRVLQVFRELHIHVNIITPYKNLNLARESARSLLIAERDAKNHESRLCEVTWAEIDRRLDTARQRRAQNLGIELTEVGQHGE</sequence>
<dbReference type="InterPro" id="IPR027417">
    <property type="entry name" value="P-loop_NTPase"/>
</dbReference>
<dbReference type="AlphaFoldDB" id="A0AAW3WKQ0"/>
<feature type="compositionally biased region" description="Basic and acidic residues" evidence="2">
    <location>
        <begin position="719"/>
        <end position="730"/>
    </location>
</feature>
<evidence type="ECO:0000313" key="3">
    <source>
        <dbReference type="EMBL" id="MBC3211299.1"/>
    </source>
</evidence>
<feature type="coiled-coil region" evidence="1">
    <location>
        <begin position="314"/>
        <end position="384"/>
    </location>
</feature>
<evidence type="ECO:0000256" key="2">
    <source>
        <dbReference type="SAM" id="MobiDB-lite"/>
    </source>
</evidence>
<protein>
    <submittedName>
        <fullName evidence="3">AAA family ATPase</fullName>
    </submittedName>
</protein>
<comment type="caution">
    <text evidence="3">The sequence shown here is derived from an EMBL/GenBank/DDBJ whole genome shotgun (WGS) entry which is preliminary data.</text>
</comment>
<feature type="region of interest" description="Disordered" evidence="2">
    <location>
        <begin position="719"/>
        <end position="758"/>
    </location>
</feature>
<reference evidence="3" key="1">
    <citation type="submission" date="2020-08" db="EMBL/GenBank/DDBJ databases">
        <title>Food and environmental bacterial isolates.</title>
        <authorList>
            <person name="Richter L."/>
            <person name="Du Plessis E.M."/>
            <person name="Duvenage S."/>
            <person name="Allam M."/>
            <person name="Korsten L."/>
        </authorList>
    </citation>
    <scope>NUCLEOTIDE SEQUENCE</scope>
    <source>
        <strain evidence="3">UPMP2127</strain>
    </source>
</reference>
<accession>A0AAW3WKQ0</accession>
<organism evidence="3 4">
    <name type="scientific">Serratia fonticola</name>
    <dbReference type="NCBI Taxonomy" id="47917"/>
    <lineage>
        <taxon>Bacteria</taxon>
        <taxon>Pseudomonadati</taxon>
        <taxon>Pseudomonadota</taxon>
        <taxon>Gammaproteobacteria</taxon>
        <taxon>Enterobacterales</taxon>
        <taxon>Yersiniaceae</taxon>
        <taxon>Serratia</taxon>
    </lineage>
</organism>
<dbReference type="Gene3D" id="3.40.1140.10">
    <property type="match status" value="1"/>
</dbReference>
<feature type="compositionally biased region" description="Basic and acidic residues" evidence="2">
    <location>
        <begin position="737"/>
        <end position="752"/>
    </location>
</feature>
<dbReference type="Pfam" id="PF13558">
    <property type="entry name" value="SbcC_Walker_B"/>
    <property type="match status" value="1"/>
</dbReference>
<dbReference type="EMBL" id="JACNYO010000003">
    <property type="protein sequence ID" value="MBC3211299.1"/>
    <property type="molecule type" value="Genomic_DNA"/>
</dbReference>
<evidence type="ECO:0000256" key="1">
    <source>
        <dbReference type="SAM" id="Coils"/>
    </source>
</evidence>
<name>A0AAW3WKQ0_SERFO</name>
<evidence type="ECO:0000313" key="4">
    <source>
        <dbReference type="Proteomes" id="UP000659084"/>
    </source>
</evidence>
<dbReference type="Gene3D" id="1.10.287.1490">
    <property type="match status" value="1"/>
</dbReference>
<dbReference type="Pfam" id="PF13555">
    <property type="entry name" value="AAA_29"/>
    <property type="match status" value="1"/>
</dbReference>
<feature type="coiled-coil region" evidence="1">
    <location>
        <begin position="424"/>
        <end position="451"/>
    </location>
</feature>
<dbReference type="SUPFAM" id="SSF52540">
    <property type="entry name" value="P-loop containing nucleoside triphosphate hydrolases"/>
    <property type="match status" value="1"/>
</dbReference>
<keyword evidence="1" id="KW-0175">Coiled coil</keyword>
<proteinExistence type="predicted"/>